<dbReference type="eggNOG" id="ENOG5033BFC">
    <property type="taxonomic scope" value="Bacteria"/>
</dbReference>
<evidence type="ECO:0000313" key="2">
    <source>
        <dbReference type="EMBL" id="ACZ09983.1"/>
    </source>
</evidence>
<proteinExistence type="predicted"/>
<dbReference type="STRING" id="526218.Sterm_3141"/>
<feature type="domain" description="Antirepressor protein ant N-terminal" evidence="1">
    <location>
        <begin position="1"/>
        <end position="91"/>
    </location>
</feature>
<organism evidence="2 3">
    <name type="scientific">Sebaldella termitidis (strain ATCC 33386 / NCTC 11300)</name>
    <dbReference type="NCBI Taxonomy" id="526218"/>
    <lineage>
        <taxon>Bacteria</taxon>
        <taxon>Fusobacteriati</taxon>
        <taxon>Fusobacteriota</taxon>
        <taxon>Fusobacteriia</taxon>
        <taxon>Fusobacteriales</taxon>
        <taxon>Leptotrichiaceae</taxon>
        <taxon>Sebaldella</taxon>
    </lineage>
</organism>
<dbReference type="Pfam" id="PF10547">
    <property type="entry name" value="P22_AR_N"/>
    <property type="match status" value="1"/>
</dbReference>
<dbReference type="EMBL" id="CP001739">
    <property type="protein sequence ID" value="ACZ09983.1"/>
    <property type="molecule type" value="Genomic_DNA"/>
</dbReference>
<dbReference type="Proteomes" id="UP000000845">
    <property type="component" value="Chromosome"/>
</dbReference>
<dbReference type="KEGG" id="str:Sterm_3141"/>
<accession>D1APE9</accession>
<name>D1APE9_SEBTE</name>
<keyword evidence="3" id="KW-1185">Reference proteome</keyword>
<gene>
    <name evidence="2" type="ordered locus">Sterm_3141</name>
</gene>
<protein>
    <recommendedName>
        <fullName evidence="1">Antirepressor protein ant N-terminal domain-containing protein</fullName>
    </recommendedName>
</protein>
<dbReference type="InterPro" id="IPR018875">
    <property type="entry name" value="Antirepressor_Ant_N"/>
</dbReference>
<sequence>MRHICNGLKLTESQRKYIVNKFNKDETLKGGKKIYPLITNGVIQSTSLIELDYLPLWLAKINPARFSKELKDKLLEYQLRAKDVLAAAFLDNKPNQLTLPKPKEHKIIKKYYNGVPVMSIKDLSVITKSTIFNVHYYAGKKKTIINNYEMINFKKENPNLSERLSHMTILYREEVINICKKMKIYDKVKPQILAYFDDFIPEAENKLSDDIPDQNKKAELLLQVLPYIDEKSLRDHLVAKIIKLVDDRILGEYKSDNLHMRFIESKGDIIHKSENESFRSIVVDGDAKDIETPPNTYVTNCMGYKVMIQKK</sequence>
<evidence type="ECO:0000259" key="1">
    <source>
        <dbReference type="Pfam" id="PF10547"/>
    </source>
</evidence>
<reference evidence="2 3" key="2">
    <citation type="journal article" date="2010" name="Stand. Genomic Sci.">
        <title>Complete genome sequence of Sebaldella termitidis type strain (NCTC 11300).</title>
        <authorList>
            <person name="Harmon-Smith M."/>
            <person name="Celia L."/>
            <person name="Chertkov O."/>
            <person name="Lapidus A."/>
            <person name="Copeland A."/>
            <person name="Glavina Del Rio T."/>
            <person name="Nolan M."/>
            <person name="Lucas S."/>
            <person name="Tice H."/>
            <person name="Cheng J.F."/>
            <person name="Han C."/>
            <person name="Detter J.C."/>
            <person name="Bruce D."/>
            <person name="Goodwin L."/>
            <person name="Pitluck S."/>
            <person name="Pati A."/>
            <person name="Liolios K."/>
            <person name="Ivanova N."/>
            <person name="Mavromatis K."/>
            <person name="Mikhailova N."/>
            <person name="Chen A."/>
            <person name="Palaniappan K."/>
            <person name="Land M."/>
            <person name="Hauser L."/>
            <person name="Chang Y.J."/>
            <person name="Jeffries C.D."/>
            <person name="Brettin T."/>
            <person name="Goker M."/>
            <person name="Beck B."/>
            <person name="Bristow J."/>
            <person name="Eisen J.A."/>
            <person name="Markowitz V."/>
            <person name="Hugenholtz P."/>
            <person name="Kyrpides N.C."/>
            <person name="Klenk H.P."/>
            <person name="Chen F."/>
        </authorList>
    </citation>
    <scope>NUCLEOTIDE SEQUENCE [LARGE SCALE GENOMIC DNA]</scope>
    <source>
        <strain evidence="3">ATCC 33386 / NCTC 11300</strain>
    </source>
</reference>
<dbReference type="AlphaFoldDB" id="D1APE9"/>
<dbReference type="HOGENOM" id="CLU_893986_0_0_0"/>
<evidence type="ECO:0000313" key="3">
    <source>
        <dbReference type="Proteomes" id="UP000000845"/>
    </source>
</evidence>
<reference evidence="3" key="1">
    <citation type="submission" date="2009-09" db="EMBL/GenBank/DDBJ databases">
        <title>The complete chromosome of Sebaldella termitidis ATCC 33386.</title>
        <authorList>
            <consortium name="US DOE Joint Genome Institute (JGI-PGF)"/>
            <person name="Lucas S."/>
            <person name="Copeland A."/>
            <person name="Lapidus A."/>
            <person name="Glavina del Rio T."/>
            <person name="Dalin E."/>
            <person name="Tice H."/>
            <person name="Bruce D."/>
            <person name="Goodwin L."/>
            <person name="Pitluck S."/>
            <person name="Kyrpides N."/>
            <person name="Mavromatis K."/>
            <person name="Ivanova N."/>
            <person name="Mikhailova N."/>
            <person name="Sims D."/>
            <person name="Meincke L."/>
            <person name="Brettin T."/>
            <person name="Detter J.C."/>
            <person name="Han C."/>
            <person name="Larimer F."/>
            <person name="Land M."/>
            <person name="Hauser L."/>
            <person name="Markowitz V."/>
            <person name="Cheng J.F."/>
            <person name="Hugenholtz P."/>
            <person name="Woyke T."/>
            <person name="Wu D."/>
            <person name="Eisen J.A."/>
        </authorList>
    </citation>
    <scope>NUCLEOTIDE SEQUENCE [LARGE SCALE GENOMIC DNA]</scope>
    <source>
        <strain evidence="3">ATCC 33386 / NCTC 11300</strain>
    </source>
</reference>